<name>A0ABV8ZYT1_9ACTN</name>
<keyword evidence="3" id="KW-1185">Reference proteome</keyword>
<evidence type="ECO:0000313" key="2">
    <source>
        <dbReference type="EMBL" id="MFC4492848.1"/>
    </source>
</evidence>
<feature type="region of interest" description="Disordered" evidence="1">
    <location>
        <begin position="1"/>
        <end position="29"/>
    </location>
</feature>
<dbReference type="EMBL" id="JBHSFH010000002">
    <property type="protein sequence ID" value="MFC4492848.1"/>
    <property type="molecule type" value="Genomic_DNA"/>
</dbReference>
<proteinExistence type="predicted"/>
<evidence type="ECO:0000256" key="1">
    <source>
        <dbReference type="SAM" id="MobiDB-lite"/>
    </source>
</evidence>
<evidence type="ECO:0000313" key="3">
    <source>
        <dbReference type="Proteomes" id="UP001595997"/>
    </source>
</evidence>
<dbReference type="Proteomes" id="UP001595997">
    <property type="component" value="Unassembled WGS sequence"/>
</dbReference>
<comment type="caution">
    <text evidence="2">The sequence shown here is derived from an EMBL/GenBank/DDBJ whole genome shotgun (WGS) entry which is preliminary data.</text>
</comment>
<sequence>MSTQRHISHDDGPAGTTVPPRAHERGAHAGTAKIKEAVQARDALADALLRAGVQLPAMDVRTPWQDVVDGDSAEDVDCGRAARYALVHLGVCSAPVAFALAAVINKGAGR</sequence>
<organism evidence="2 3">
    <name type="scientific">Streptomyces ovatisporus</name>
    <dbReference type="NCBI Taxonomy" id="1128682"/>
    <lineage>
        <taxon>Bacteria</taxon>
        <taxon>Bacillati</taxon>
        <taxon>Actinomycetota</taxon>
        <taxon>Actinomycetes</taxon>
        <taxon>Kitasatosporales</taxon>
        <taxon>Streptomycetaceae</taxon>
        <taxon>Streptomyces</taxon>
    </lineage>
</organism>
<reference evidence="3" key="1">
    <citation type="journal article" date="2019" name="Int. J. Syst. Evol. Microbiol.">
        <title>The Global Catalogue of Microorganisms (GCM) 10K type strain sequencing project: providing services to taxonomists for standard genome sequencing and annotation.</title>
        <authorList>
            <consortium name="The Broad Institute Genomics Platform"/>
            <consortium name="The Broad Institute Genome Sequencing Center for Infectious Disease"/>
            <person name="Wu L."/>
            <person name="Ma J."/>
        </authorList>
    </citation>
    <scope>NUCLEOTIDE SEQUENCE [LARGE SCALE GENOMIC DNA]</scope>
    <source>
        <strain evidence="3">CGMCC 4.7357</strain>
    </source>
</reference>
<accession>A0ABV8ZYT1</accession>
<protein>
    <submittedName>
        <fullName evidence="2">Uncharacterized protein</fullName>
    </submittedName>
</protein>
<gene>
    <name evidence="2" type="ORF">ACFPA8_01690</name>
</gene>
<dbReference type="RefSeq" id="WP_386441095.1">
    <property type="nucleotide sequence ID" value="NZ_JBHSFH010000002.1"/>
</dbReference>